<dbReference type="AlphaFoldDB" id="A0A2U3NMI6"/>
<evidence type="ECO:0000256" key="6">
    <source>
        <dbReference type="ARBA" id="ARBA00023004"/>
    </source>
</evidence>
<dbReference type="GO" id="GO:0004497">
    <property type="term" value="F:monooxygenase activity"/>
    <property type="evidence" value="ECO:0007669"/>
    <property type="project" value="UniProtKB-KW"/>
</dbReference>
<evidence type="ECO:0000313" key="11">
    <source>
        <dbReference type="Proteomes" id="UP000240988"/>
    </source>
</evidence>
<dbReference type="CDD" id="cd11030">
    <property type="entry name" value="CYP105-like"/>
    <property type="match status" value="1"/>
</dbReference>
<dbReference type="PRINTS" id="PR00359">
    <property type="entry name" value="BP450"/>
</dbReference>
<keyword evidence="4 8" id="KW-0479">Metal-binding</keyword>
<dbReference type="InterPro" id="IPR036396">
    <property type="entry name" value="Cyt_P450_sf"/>
</dbReference>
<dbReference type="STRING" id="1841860.GCA_900157375_00523"/>
<protein>
    <submittedName>
        <fullName evidence="10">Cytochrome P450</fullName>
    </submittedName>
</protein>
<evidence type="ECO:0000256" key="7">
    <source>
        <dbReference type="ARBA" id="ARBA00023033"/>
    </source>
</evidence>
<dbReference type="SUPFAM" id="SSF48264">
    <property type="entry name" value="Cytochrome P450"/>
    <property type="match status" value="1"/>
</dbReference>
<dbReference type="Pfam" id="PF00067">
    <property type="entry name" value="p450"/>
    <property type="match status" value="1"/>
</dbReference>
<evidence type="ECO:0000256" key="2">
    <source>
        <dbReference type="ARBA" id="ARBA00010617"/>
    </source>
</evidence>
<dbReference type="InterPro" id="IPR017972">
    <property type="entry name" value="Cyt_P450_CS"/>
</dbReference>
<evidence type="ECO:0000256" key="8">
    <source>
        <dbReference type="RuleBase" id="RU000461"/>
    </source>
</evidence>
<dbReference type="Gene3D" id="1.10.630.10">
    <property type="entry name" value="Cytochrome P450"/>
    <property type="match status" value="1"/>
</dbReference>
<comment type="cofactor">
    <cofactor evidence="1">
        <name>heme</name>
        <dbReference type="ChEBI" id="CHEBI:30413"/>
    </cofactor>
</comment>
<dbReference type="Proteomes" id="UP000240988">
    <property type="component" value="Unassembled WGS sequence"/>
</dbReference>
<evidence type="ECO:0000256" key="4">
    <source>
        <dbReference type="ARBA" id="ARBA00022723"/>
    </source>
</evidence>
<dbReference type="PRINTS" id="PR00385">
    <property type="entry name" value="P450"/>
</dbReference>
<evidence type="ECO:0000256" key="9">
    <source>
        <dbReference type="SAM" id="MobiDB-lite"/>
    </source>
</evidence>
<dbReference type="RefSeq" id="WP_077086172.1">
    <property type="nucleotide sequence ID" value="NZ_LT721901.1"/>
</dbReference>
<keyword evidence="7 8" id="KW-0503">Monooxygenase</keyword>
<dbReference type="GO" id="GO:0005506">
    <property type="term" value="F:iron ion binding"/>
    <property type="evidence" value="ECO:0007669"/>
    <property type="project" value="InterPro"/>
</dbReference>
<keyword evidence="6 8" id="KW-0408">Iron</keyword>
<dbReference type="EMBL" id="FUFA01000002">
    <property type="protein sequence ID" value="SPM32722.1"/>
    <property type="molecule type" value="Genomic_DNA"/>
</dbReference>
<comment type="similarity">
    <text evidence="2 8">Belongs to the cytochrome P450 family.</text>
</comment>
<organism evidence="10 11">
    <name type="scientific">Mycobacterium rhizamassiliense</name>
    <dbReference type="NCBI Taxonomy" id="1841860"/>
    <lineage>
        <taxon>Bacteria</taxon>
        <taxon>Bacillati</taxon>
        <taxon>Actinomycetota</taxon>
        <taxon>Actinomycetes</taxon>
        <taxon>Mycobacteriales</taxon>
        <taxon>Mycobacteriaceae</taxon>
        <taxon>Mycobacterium</taxon>
    </lineage>
</organism>
<dbReference type="InterPro" id="IPR001128">
    <property type="entry name" value="Cyt_P450"/>
</dbReference>
<dbReference type="PANTHER" id="PTHR46696:SF1">
    <property type="entry name" value="CYTOCHROME P450 YJIB-RELATED"/>
    <property type="match status" value="1"/>
</dbReference>
<feature type="region of interest" description="Disordered" evidence="9">
    <location>
        <begin position="1"/>
        <end position="23"/>
    </location>
</feature>
<evidence type="ECO:0000256" key="3">
    <source>
        <dbReference type="ARBA" id="ARBA00022617"/>
    </source>
</evidence>
<proteinExistence type="inferred from homology"/>
<gene>
    <name evidence="10" type="ORF">MRAB57_521</name>
</gene>
<evidence type="ECO:0000256" key="5">
    <source>
        <dbReference type="ARBA" id="ARBA00023002"/>
    </source>
</evidence>
<dbReference type="PANTHER" id="PTHR46696">
    <property type="entry name" value="P450, PUTATIVE (EUROFUNG)-RELATED"/>
    <property type="match status" value="1"/>
</dbReference>
<dbReference type="InterPro" id="IPR002397">
    <property type="entry name" value="Cyt_P450_B"/>
</dbReference>
<reference evidence="10 11" key="1">
    <citation type="submission" date="2017-01" db="EMBL/GenBank/DDBJ databases">
        <authorList>
            <consortium name="Urmite Genomes"/>
        </authorList>
    </citation>
    <scope>NUCLEOTIDE SEQUENCE [LARGE SCALE GENOMIC DNA]</scope>
    <source>
        <strain evidence="10 11">AB57</strain>
    </source>
</reference>
<dbReference type="OrthoDB" id="3664945at2"/>
<accession>A0A2U3NMI6</accession>
<dbReference type="GO" id="GO:0016705">
    <property type="term" value="F:oxidoreductase activity, acting on paired donors, with incorporation or reduction of molecular oxygen"/>
    <property type="evidence" value="ECO:0007669"/>
    <property type="project" value="InterPro"/>
</dbReference>
<dbReference type="GO" id="GO:0020037">
    <property type="term" value="F:heme binding"/>
    <property type="evidence" value="ECO:0007669"/>
    <property type="project" value="InterPro"/>
</dbReference>
<evidence type="ECO:0000256" key="1">
    <source>
        <dbReference type="ARBA" id="ARBA00001971"/>
    </source>
</evidence>
<keyword evidence="5 8" id="KW-0560">Oxidoreductase</keyword>
<dbReference type="PROSITE" id="PS00086">
    <property type="entry name" value="CYTOCHROME_P450"/>
    <property type="match status" value="1"/>
</dbReference>
<evidence type="ECO:0000313" key="10">
    <source>
        <dbReference type="EMBL" id="SPM32722.1"/>
    </source>
</evidence>
<keyword evidence="11" id="KW-1185">Reference proteome</keyword>
<keyword evidence="3 8" id="KW-0349">Heme</keyword>
<sequence length="401" mass="44827">MTAGDESDLPVIPRPRAAGCPLAPPPEFTDWRTTDGLRRVLWQGRPTWVVSRYEDIRASLVDPRLSAETIKSRLRAAGVTGEMPVIFARIDDPEHNRLRRMMTRDFTWRRAEAMRPQVQELVDRFLDTMIEGGPPADLVRDFALPVPSLVVSQLLGVPYDDHEFFQHHSTIGLDSRSTEDEKAAAIGAVFGYIFELVERKEREPGDDLISRLLTDYVATGELSRETATMNAMILLQAGHETTASMIALGTIALLERPDVFELLGRADDPVVTVNVIEELMRYLTIVHSQVDRVATEDLELGGESIRAGDFLLMNLPAANWDPNFVEDPADFDATRNPKGHLGFGFGVHQCIGQHLARVEMQIALSTLARRLPGLALAVPADELRFQNQQEIYGIEELPVTW</sequence>
<name>A0A2U3NMI6_9MYCO</name>
<dbReference type="FunFam" id="1.10.630.10:FF:000018">
    <property type="entry name" value="Cytochrome P450 monooxygenase"/>
    <property type="match status" value="1"/>
</dbReference>